<dbReference type="PANTHER" id="PTHR22706">
    <property type="entry name" value="ASSEMBLY FACTOR FOR SPINDLE MICROTUBULES"/>
    <property type="match status" value="1"/>
</dbReference>
<evidence type="ECO:0000256" key="5">
    <source>
        <dbReference type="SAM" id="MobiDB-lite"/>
    </source>
</evidence>
<dbReference type="InterPro" id="IPR051185">
    <property type="entry name" value="ASPM"/>
</dbReference>
<dbReference type="PANTHER" id="PTHR22706:SF1">
    <property type="entry name" value="ASSEMBLY FACTOR FOR SPINDLE MICROTUBULES"/>
    <property type="match status" value="1"/>
</dbReference>
<evidence type="ECO:0000313" key="7">
    <source>
        <dbReference type="Proteomes" id="UP000243579"/>
    </source>
</evidence>
<dbReference type="CDD" id="cd23767">
    <property type="entry name" value="IQCD"/>
    <property type="match status" value="1"/>
</dbReference>
<dbReference type="EMBL" id="JNBR01000029">
    <property type="protein sequence ID" value="OQS00563.1"/>
    <property type="molecule type" value="Genomic_DNA"/>
</dbReference>
<dbReference type="InterPro" id="IPR000048">
    <property type="entry name" value="IQ_motif_EF-hand-BS"/>
</dbReference>
<dbReference type="GO" id="GO:0005737">
    <property type="term" value="C:cytoplasm"/>
    <property type="evidence" value="ECO:0007669"/>
    <property type="project" value="UniProtKB-SubCell"/>
</dbReference>
<name>A0A1V9ZRD7_ACHHY</name>
<dbReference type="Proteomes" id="UP000243579">
    <property type="component" value="Unassembled WGS sequence"/>
</dbReference>
<evidence type="ECO:0000256" key="4">
    <source>
        <dbReference type="ARBA" id="ARBA00022860"/>
    </source>
</evidence>
<dbReference type="InterPro" id="IPR011990">
    <property type="entry name" value="TPR-like_helical_dom_sf"/>
</dbReference>
<dbReference type="PROSITE" id="PS50096">
    <property type="entry name" value="IQ"/>
    <property type="match status" value="3"/>
</dbReference>
<reference evidence="6 7" key="1">
    <citation type="journal article" date="2014" name="Genome Biol. Evol.">
        <title>The secreted proteins of Achlya hypogyna and Thraustotheca clavata identify the ancestral oomycete secretome and reveal gene acquisitions by horizontal gene transfer.</title>
        <authorList>
            <person name="Misner I."/>
            <person name="Blouin N."/>
            <person name="Leonard G."/>
            <person name="Richards T.A."/>
            <person name="Lane C.E."/>
        </authorList>
    </citation>
    <scope>NUCLEOTIDE SEQUENCE [LARGE SCALE GENOMIC DNA]</scope>
    <source>
        <strain evidence="6 7">ATCC 48635</strain>
    </source>
</reference>
<keyword evidence="2" id="KW-0963">Cytoplasm</keyword>
<keyword evidence="4" id="KW-0112">Calmodulin-binding</keyword>
<gene>
    <name evidence="6" type="ORF">ACHHYP_03387</name>
</gene>
<accession>A0A1V9ZRD7</accession>
<dbReference type="GO" id="GO:0000278">
    <property type="term" value="P:mitotic cell cycle"/>
    <property type="evidence" value="ECO:0007669"/>
    <property type="project" value="TreeGrafter"/>
</dbReference>
<dbReference type="Gene3D" id="1.20.5.190">
    <property type="match status" value="2"/>
</dbReference>
<sequence>MGTRLPPLCTKKRRRPPPTVIPSPYGPMTVVSVPPEAQRNQTPPSKAKPTTLGKTNRTKKPQPKLSAMDQRILVLFNSKLQRTNQDLWRLHNTPVTRVPAEKHHAAVVIQRMYRGYRERVAVFAFFGPLNQQKALLIQRHYRGFVGRRRAAQQRYLFWYTHARDRVLRLLAERAVQKTSLIQRVYRGYLGRCHTHRVRLAFHTRCAIEIQRLYRGHRGRGIVKEIRFHNAANARAMALTSKRHNVSNCTISKGLHASFRYQADAMDAADAPARTHHYYRASLRASLVYSIYAALCLDGFQLFPTEPLYPFVYSLMLQLEGSSLEVALTYLATAKRLGLSEDHRHYMETKFFYAALQWRPGDATICLAFAIALQCFGLFRRADSFYKQALSGNPHEYNIVRYLRRRAFGEVIFLNFKRYLCVFKMPPNLRVRLVHKQLVLPTTERMGITVYRHNHYAVLVPDTPQRCNHIYLSDDEIAYFVKQLDDSAHDPDTAGSRGQRRALQALTRRRTGAATSLRDASGLHDLKSSVRLTIDHAERLVGLVVFLPVSSPSATNEFLMVIPAVLRWREEQARVSQQYEALVNIQRCAFETLGTAFWATLPSAKCTNFISHCSNASTSNSAVVTPQLGSKQLFQLAHAAATTIQSIWRRELAKRRVVAIRDGNLHLFPVTRVYNRGMELGGRHFLVAIDQSGLSFRFYATDYVSCNVFTGCCPRVRTLQLLCHLRYEYAVAAVGQSVFVGGYFGTVVAVVAAADANDVAVSCRLSDTAGSTCELTLLDAALAIRTAQSTKRTKSPKSSAATPPELYPLPLDEKNIPGLVAGMVPYLALVPTMSIPTRQLQRETNRVGVAVVLPQKGPNLYLPSLAPQRYLGRAKKRLPPMLLKQTPKPYQRTLRVDSSLQSQSGYRYVPRASYIVDAKLDQVPTQPLFAGAVYRQQCPRHFQAFARCRCFLFHVDASAASHLASLDMALRQGRPQDDHSRATILTQEIPNRTGRMWTRPK</sequence>
<keyword evidence="3" id="KW-0677">Repeat</keyword>
<organism evidence="6 7">
    <name type="scientific">Achlya hypogyna</name>
    <name type="common">Oomycete</name>
    <name type="synonym">Protoachlya hypogyna</name>
    <dbReference type="NCBI Taxonomy" id="1202772"/>
    <lineage>
        <taxon>Eukaryota</taxon>
        <taxon>Sar</taxon>
        <taxon>Stramenopiles</taxon>
        <taxon>Oomycota</taxon>
        <taxon>Saprolegniomycetes</taxon>
        <taxon>Saprolegniales</taxon>
        <taxon>Achlyaceae</taxon>
        <taxon>Achlya</taxon>
    </lineage>
</organism>
<evidence type="ECO:0000256" key="3">
    <source>
        <dbReference type="ARBA" id="ARBA00022737"/>
    </source>
</evidence>
<dbReference type="Pfam" id="PF00612">
    <property type="entry name" value="IQ"/>
    <property type="match status" value="4"/>
</dbReference>
<dbReference type="GO" id="GO:0051295">
    <property type="term" value="P:establishment of meiotic spindle localization"/>
    <property type="evidence" value="ECO:0007669"/>
    <property type="project" value="TreeGrafter"/>
</dbReference>
<proteinExistence type="predicted"/>
<dbReference type="OrthoDB" id="190375at2759"/>
<evidence type="ECO:0000313" key="6">
    <source>
        <dbReference type="EMBL" id="OQS00563.1"/>
    </source>
</evidence>
<evidence type="ECO:0000256" key="2">
    <source>
        <dbReference type="ARBA" id="ARBA00022490"/>
    </source>
</evidence>
<comment type="subcellular location">
    <subcellularLocation>
        <location evidence="1">Cytoplasm</location>
    </subcellularLocation>
</comment>
<feature type="region of interest" description="Disordered" evidence="5">
    <location>
        <begin position="1"/>
        <end position="65"/>
    </location>
</feature>
<keyword evidence="7" id="KW-1185">Reference proteome</keyword>
<dbReference type="SMART" id="SM00015">
    <property type="entry name" value="IQ"/>
    <property type="match status" value="5"/>
</dbReference>
<dbReference type="GO" id="GO:0005516">
    <property type="term" value="F:calmodulin binding"/>
    <property type="evidence" value="ECO:0007669"/>
    <property type="project" value="UniProtKB-KW"/>
</dbReference>
<protein>
    <submittedName>
        <fullName evidence="6">Uncharacterized protein</fullName>
    </submittedName>
</protein>
<comment type="caution">
    <text evidence="6">The sequence shown here is derived from an EMBL/GenBank/DDBJ whole genome shotgun (WGS) entry which is preliminary data.</text>
</comment>
<dbReference type="GO" id="GO:0000922">
    <property type="term" value="C:spindle pole"/>
    <property type="evidence" value="ECO:0007669"/>
    <property type="project" value="TreeGrafter"/>
</dbReference>
<dbReference type="AlphaFoldDB" id="A0A1V9ZRD7"/>
<dbReference type="GO" id="GO:0007051">
    <property type="term" value="P:spindle organization"/>
    <property type="evidence" value="ECO:0007669"/>
    <property type="project" value="TreeGrafter"/>
</dbReference>
<evidence type="ECO:0000256" key="1">
    <source>
        <dbReference type="ARBA" id="ARBA00004496"/>
    </source>
</evidence>
<dbReference type="SUPFAM" id="SSF48452">
    <property type="entry name" value="TPR-like"/>
    <property type="match status" value="1"/>
</dbReference>